<proteinExistence type="predicted"/>
<dbReference type="AlphaFoldDB" id="F6SIF6"/>
<reference evidence="3" key="1">
    <citation type="journal article" date="2002" name="Science">
        <title>The draft genome of Ciona intestinalis: insights into chordate and vertebrate origins.</title>
        <authorList>
            <person name="Dehal P."/>
            <person name="Satou Y."/>
            <person name="Campbell R.K."/>
            <person name="Chapman J."/>
            <person name="Degnan B."/>
            <person name="De Tomaso A."/>
            <person name="Davidson B."/>
            <person name="Di Gregorio A."/>
            <person name="Gelpke M."/>
            <person name="Goodstein D.M."/>
            <person name="Harafuji N."/>
            <person name="Hastings K.E."/>
            <person name="Ho I."/>
            <person name="Hotta K."/>
            <person name="Huang W."/>
            <person name="Kawashima T."/>
            <person name="Lemaire P."/>
            <person name="Martinez D."/>
            <person name="Meinertzhagen I.A."/>
            <person name="Necula S."/>
            <person name="Nonaka M."/>
            <person name="Putnam N."/>
            <person name="Rash S."/>
            <person name="Saiga H."/>
            <person name="Satake M."/>
            <person name="Terry A."/>
            <person name="Yamada L."/>
            <person name="Wang H.G."/>
            <person name="Awazu S."/>
            <person name="Azumi K."/>
            <person name="Boore J."/>
            <person name="Branno M."/>
            <person name="Chin-Bow S."/>
            <person name="DeSantis R."/>
            <person name="Doyle S."/>
            <person name="Francino P."/>
            <person name="Keys D.N."/>
            <person name="Haga S."/>
            <person name="Hayashi H."/>
            <person name="Hino K."/>
            <person name="Imai K.S."/>
            <person name="Inaba K."/>
            <person name="Kano S."/>
            <person name="Kobayashi K."/>
            <person name="Kobayashi M."/>
            <person name="Lee B.I."/>
            <person name="Makabe K.W."/>
            <person name="Manohar C."/>
            <person name="Matassi G."/>
            <person name="Medina M."/>
            <person name="Mochizuki Y."/>
            <person name="Mount S."/>
            <person name="Morishita T."/>
            <person name="Miura S."/>
            <person name="Nakayama A."/>
            <person name="Nishizaka S."/>
            <person name="Nomoto H."/>
            <person name="Ohta F."/>
            <person name="Oishi K."/>
            <person name="Rigoutsos I."/>
            <person name="Sano M."/>
            <person name="Sasaki A."/>
            <person name="Sasakura Y."/>
            <person name="Shoguchi E."/>
            <person name="Shin-i T."/>
            <person name="Spagnuolo A."/>
            <person name="Stainier D."/>
            <person name="Suzuki M.M."/>
            <person name="Tassy O."/>
            <person name="Takatori N."/>
            <person name="Tokuoka M."/>
            <person name="Yagi K."/>
            <person name="Yoshizaki F."/>
            <person name="Wada S."/>
            <person name="Zhang C."/>
            <person name="Hyatt P.D."/>
            <person name="Larimer F."/>
            <person name="Detter C."/>
            <person name="Doggett N."/>
            <person name="Glavina T."/>
            <person name="Hawkins T."/>
            <person name="Richardson P."/>
            <person name="Lucas S."/>
            <person name="Kohara Y."/>
            <person name="Levine M."/>
            <person name="Satoh N."/>
            <person name="Rokhsar D.S."/>
        </authorList>
    </citation>
    <scope>NUCLEOTIDE SEQUENCE [LARGE SCALE GENOMIC DNA]</scope>
</reference>
<sequence>MKLPVLLVLCAIMPAVVISCEMPREIPPEMIGIDPARWARLRQQQILKGGCRKAGMSQCSMTITVAERLNGTCMILNREPTCVQYTPRYESQNNKSHFYQSPTMHKHDCDVTEKFTQESAAPPREKF</sequence>
<name>F6SIF6_CIOIN</name>
<reference evidence="2" key="3">
    <citation type="submission" date="2025-08" db="UniProtKB">
        <authorList>
            <consortium name="Ensembl"/>
        </authorList>
    </citation>
    <scope>IDENTIFICATION</scope>
</reference>
<feature type="chain" id="PRO_5003346376" description="Secreted protein" evidence="1">
    <location>
        <begin position="20"/>
        <end position="127"/>
    </location>
</feature>
<feature type="signal peptide" evidence="1">
    <location>
        <begin position="1"/>
        <end position="19"/>
    </location>
</feature>
<evidence type="ECO:0000256" key="1">
    <source>
        <dbReference type="SAM" id="SignalP"/>
    </source>
</evidence>
<dbReference type="PROSITE" id="PS51257">
    <property type="entry name" value="PROKAR_LIPOPROTEIN"/>
    <property type="match status" value="1"/>
</dbReference>
<dbReference type="HOGENOM" id="CLU_1969744_0_0_1"/>
<evidence type="ECO:0000313" key="2">
    <source>
        <dbReference type="Ensembl" id="ENSCINP00000000180.3"/>
    </source>
</evidence>
<dbReference type="Proteomes" id="UP000008144">
    <property type="component" value="Chromosome 13"/>
</dbReference>
<reference evidence="2" key="2">
    <citation type="journal article" date="2008" name="Genome Biol.">
        <title>Improved genome assembly and evidence-based global gene model set for the chordate Ciona intestinalis: new insight into intron and operon populations.</title>
        <authorList>
            <person name="Satou Y."/>
            <person name="Mineta K."/>
            <person name="Ogasawara M."/>
            <person name="Sasakura Y."/>
            <person name="Shoguchi E."/>
            <person name="Ueno K."/>
            <person name="Yamada L."/>
            <person name="Matsumoto J."/>
            <person name="Wasserscheid J."/>
            <person name="Dewar K."/>
            <person name="Wiley G.B."/>
            <person name="Macmil S.L."/>
            <person name="Roe B.A."/>
            <person name="Zeller R.W."/>
            <person name="Hastings K.E."/>
            <person name="Lemaire P."/>
            <person name="Lindquist E."/>
            <person name="Endo T."/>
            <person name="Hotta K."/>
            <person name="Inaba K."/>
        </authorList>
    </citation>
    <scope>NUCLEOTIDE SEQUENCE [LARGE SCALE GENOMIC DNA]</scope>
    <source>
        <strain evidence="2">wild type</strain>
    </source>
</reference>
<reference evidence="2" key="4">
    <citation type="submission" date="2025-09" db="UniProtKB">
        <authorList>
            <consortium name="Ensembl"/>
        </authorList>
    </citation>
    <scope>IDENTIFICATION</scope>
</reference>
<dbReference type="Ensembl" id="ENSCINT00000000180.3">
    <property type="protein sequence ID" value="ENSCINP00000000180.3"/>
    <property type="gene ID" value="ENSCING00000000122.3"/>
</dbReference>
<dbReference type="InParanoid" id="F6SIF6"/>
<dbReference type="EMBL" id="EAAA01001098">
    <property type="status" value="NOT_ANNOTATED_CDS"/>
    <property type="molecule type" value="Genomic_DNA"/>
</dbReference>
<keyword evidence="3" id="KW-1185">Reference proteome</keyword>
<protein>
    <recommendedName>
        <fullName evidence="4">Secreted protein</fullName>
    </recommendedName>
</protein>
<keyword evidence="1" id="KW-0732">Signal</keyword>
<evidence type="ECO:0008006" key="4">
    <source>
        <dbReference type="Google" id="ProtNLM"/>
    </source>
</evidence>
<evidence type="ECO:0000313" key="3">
    <source>
        <dbReference type="Proteomes" id="UP000008144"/>
    </source>
</evidence>
<organism evidence="2 3">
    <name type="scientific">Ciona intestinalis</name>
    <name type="common">Transparent sea squirt</name>
    <name type="synonym">Ascidia intestinalis</name>
    <dbReference type="NCBI Taxonomy" id="7719"/>
    <lineage>
        <taxon>Eukaryota</taxon>
        <taxon>Metazoa</taxon>
        <taxon>Chordata</taxon>
        <taxon>Tunicata</taxon>
        <taxon>Ascidiacea</taxon>
        <taxon>Phlebobranchia</taxon>
        <taxon>Cionidae</taxon>
        <taxon>Ciona</taxon>
    </lineage>
</organism>
<accession>F6SIF6</accession>